<keyword evidence="3" id="KW-1185">Reference proteome</keyword>
<evidence type="ECO:0000313" key="3">
    <source>
        <dbReference type="Proteomes" id="UP001437256"/>
    </source>
</evidence>
<accession>A0ABR2ZBR9</accession>
<reference evidence="2 3" key="1">
    <citation type="submission" date="2024-05" db="EMBL/GenBank/DDBJ databases">
        <title>A draft genome resource for the thread blight pathogen Marasmius tenuissimus strain MS-2.</title>
        <authorList>
            <person name="Yulfo-Soto G.E."/>
            <person name="Baruah I.K."/>
            <person name="Amoako-Attah I."/>
            <person name="Bukari Y."/>
            <person name="Meinhardt L.W."/>
            <person name="Bailey B.A."/>
            <person name="Cohen S.P."/>
        </authorList>
    </citation>
    <scope>NUCLEOTIDE SEQUENCE [LARGE SCALE GENOMIC DNA]</scope>
    <source>
        <strain evidence="2 3">MS-2</strain>
    </source>
</reference>
<sequence>MRFNTLFVVLSAVSALAAPIKRSVSTVKADLADIDFQLTAIDVIVTDKIASINHSLQWNYVCTQVYYFDLAAGPLETSVKKVTADIQTTTAFSEDDGKRMLTSFRELRDVLGHTLPQLAFKAEVVKKLEERNYIRKHGRIRQDIVNLGTAFSDFADALVAKFPPNLASQATPIKENIETRFARVIAAYSQP</sequence>
<dbReference type="Gene3D" id="1.20.1280.140">
    <property type="match status" value="1"/>
</dbReference>
<protein>
    <recommendedName>
        <fullName evidence="4">Cell wall protein</fullName>
    </recommendedName>
</protein>
<dbReference type="EMBL" id="JBBXMP010000247">
    <property type="protein sequence ID" value="KAL0059130.1"/>
    <property type="molecule type" value="Genomic_DNA"/>
</dbReference>
<dbReference type="Proteomes" id="UP001437256">
    <property type="component" value="Unassembled WGS sequence"/>
</dbReference>
<feature type="signal peptide" evidence="1">
    <location>
        <begin position="1"/>
        <end position="17"/>
    </location>
</feature>
<keyword evidence="1" id="KW-0732">Signal</keyword>
<gene>
    <name evidence="2" type="ORF">AAF712_014150</name>
</gene>
<proteinExistence type="predicted"/>
<organism evidence="2 3">
    <name type="scientific">Marasmius tenuissimus</name>
    <dbReference type="NCBI Taxonomy" id="585030"/>
    <lineage>
        <taxon>Eukaryota</taxon>
        <taxon>Fungi</taxon>
        <taxon>Dikarya</taxon>
        <taxon>Basidiomycota</taxon>
        <taxon>Agaricomycotina</taxon>
        <taxon>Agaricomycetes</taxon>
        <taxon>Agaricomycetidae</taxon>
        <taxon>Agaricales</taxon>
        <taxon>Marasmiineae</taxon>
        <taxon>Marasmiaceae</taxon>
        <taxon>Marasmius</taxon>
    </lineage>
</organism>
<evidence type="ECO:0008006" key="4">
    <source>
        <dbReference type="Google" id="ProtNLM"/>
    </source>
</evidence>
<feature type="chain" id="PRO_5045680857" description="Cell wall protein" evidence="1">
    <location>
        <begin position="18"/>
        <end position="191"/>
    </location>
</feature>
<evidence type="ECO:0000256" key="1">
    <source>
        <dbReference type="SAM" id="SignalP"/>
    </source>
</evidence>
<comment type="caution">
    <text evidence="2">The sequence shown here is derived from an EMBL/GenBank/DDBJ whole genome shotgun (WGS) entry which is preliminary data.</text>
</comment>
<dbReference type="PANTHER" id="PTHR38123">
    <property type="entry name" value="CELL WALL SERINE-THREONINE-RICH GALACTOMANNOPROTEIN MP1 (AFU_ORTHOLOGUE AFUA_4G03240)"/>
    <property type="match status" value="1"/>
</dbReference>
<evidence type="ECO:0000313" key="2">
    <source>
        <dbReference type="EMBL" id="KAL0059130.1"/>
    </source>
</evidence>
<dbReference type="PANTHER" id="PTHR38123:SF6">
    <property type="entry name" value="CELL WALL SERINE-THREONINE-RICH GALACTOMANNOPROTEIN MP1 (AFU_ORTHOLOGUE AFUA_4G03240)"/>
    <property type="match status" value="1"/>
</dbReference>
<name>A0ABR2ZBR9_9AGAR</name>